<sequence length="238" mass="28531">MFHKTDVEIELKRNRDRRLTEDEILMQVEHLLAELDEDRQHIEQRLRSASDESNQEIDLSILDPRRVYSLEDIKRTCIDYRLRFLESRYFKGDFPEETVSKIRQMENEQGMQLSGFKIMAPSKRLLLENADDPLLFLPIGKDQYYLIDKWGNDLHPMRKWLMWPYKNFENLILTIFLLSMVLTWITPVHLFHPEPGMQEYVLMFLFMFKSVGGVVLYYGFAKGKNFNNAIWDSKYYNA</sequence>
<keyword evidence="2" id="KW-1133">Transmembrane helix</keyword>
<keyword evidence="2" id="KW-0812">Transmembrane</keyword>
<proteinExistence type="predicted"/>
<accession>A0A2S7KN49</accession>
<keyword evidence="4" id="KW-1185">Reference proteome</keyword>
<protein>
    <submittedName>
        <fullName evidence="3">Uncharacterized protein</fullName>
    </submittedName>
</protein>
<keyword evidence="2" id="KW-0472">Membrane</keyword>
<dbReference type="AlphaFoldDB" id="A0A2S7KN49"/>
<dbReference type="Proteomes" id="UP000239800">
    <property type="component" value="Unassembled WGS sequence"/>
</dbReference>
<dbReference type="EMBL" id="MQUB01000001">
    <property type="protein sequence ID" value="PQB04059.1"/>
    <property type="molecule type" value="Genomic_DNA"/>
</dbReference>
<feature type="transmembrane region" description="Helical" evidence="2">
    <location>
        <begin position="200"/>
        <end position="220"/>
    </location>
</feature>
<organism evidence="3 4">
    <name type="scientific">Aureitalea marina</name>
    <dbReference type="NCBI Taxonomy" id="930804"/>
    <lineage>
        <taxon>Bacteria</taxon>
        <taxon>Pseudomonadati</taxon>
        <taxon>Bacteroidota</taxon>
        <taxon>Flavobacteriia</taxon>
        <taxon>Flavobacteriales</taxon>
        <taxon>Flavobacteriaceae</taxon>
        <taxon>Aureitalea</taxon>
    </lineage>
</organism>
<comment type="caution">
    <text evidence="3">The sequence shown here is derived from an EMBL/GenBank/DDBJ whole genome shotgun (WGS) entry which is preliminary data.</text>
</comment>
<reference evidence="3 4" key="1">
    <citation type="submission" date="2016-11" db="EMBL/GenBank/DDBJ databases">
        <title>Trade-off between light-utilization and light-protection in marine flavobacteria.</title>
        <authorList>
            <person name="Kumagai Y."/>
        </authorList>
    </citation>
    <scope>NUCLEOTIDE SEQUENCE [LARGE SCALE GENOMIC DNA]</scope>
    <source>
        <strain evidence="3 4">NBRC 107741</strain>
    </source>
</reference>
<dbReference type="RefSeq" id="WP_104811983.1">
    <property type="nucleotide sequence ID" value="NZ_MQUB01000001.1"/>
</dbReference>
<gene>
    <name evidence="3" type="ORF">BST85_03440</name>
</gene>
<feature type="transmembrane region" description="Helical" evidence="2">
    <location>
        <begin position="168"/>
        <end position="188"/>
    </location>
</feature>
<evidence type="ECO:0000313" key="3">
    <source>
        <dbReference type="EMBL" id="PQB04059.1"/>
    </source>
</evidence>
<keyword evidence="1" id="KW-0175">Coiled coil</keyword>
<dbReference type="OrthoDB" id="1425482at2"/>
<evidence type="ECO:0000256" key="2">
    <source>
        <dbReference type="SAM" id="Phobius"/>
    </source>
</evidence>
<evidence type="ECO:0000313" key="4">
    <source>
        <dbReference type="Proteomes" id="UP000239800"/>
    </source>
</evidence>
<evidence type="ECO:0000256" key="1">
    <source>
        <dbReference type="SAM" id="Coils"/>
    </source>
</evidence>
<name>A0A2S7KN49_9FLAO</name>
<feature type="coiled-coil region" evidence="1">
    <location>
        <begin position="25"/>
        <end position="52"/>
    </location>
</feature>